<evidence type="ECO:0000313" key="2">
    <source>
        <dbReference type="EMBL" id="KDN94926.1"/>
    </source>
</evidence>
<sequence>MLFIANYVMKGQLPAYIATAILALLTVWFGPVGMLLGAVIALVTLRVGSGEGLKVLTAAVAINLVATQAFLGASLPAIVAIVEYMVPVWLMAWVLRSTNSLTSALSLGMLMTGAVVITFHMMVGDTTAWWSNMMNTALLPYVKEAGVEAPADVIATLSEVATMLLAMFMVVLWFSILLLGRWWQGRLYHPGQFQQDFYQIRLPKNLAYLAVVLAVAGLVFKSGIVQDLSGVMMAGLMFPGLAIAHHAVAVKKMGNGWLVGLYVLLFLFPQTILILATIGLIDTWLDIKSRWSQDS</sequence>
<evidence type="ECO:0008006" key="4">
    <source>
        <dbReference type="Google" id="ProtNLM"/>
    </source>
</evidence>
<feature type="transmembrane region" description="Helical" evidence="1">
    <location>
        <begin position="230"/>
        <end position="250"/>
    </location>
</feature>
<keyword evidence="1" id="KW-1133">Transmembrane helix</keyword>
<dbReference type="STRING" id="28885.EI16_01020"/>
<dbReference type="Proteomes" id="UP000027341">
    <property type="component" value="Unassembled WGS sequence"/>
</dbReference>
<proteinExistence type="predicted"/>
<feature type="transmembrane region" description="Helical" evidence="1">
    <location>
        <begin position="160"/>
        <end position="184"/>
    </location>
</feature>
<dbReference type="Pfam" id="PF09991">
    <property type="entry name" value="DUF2232"/>
    <property type="match status" value="1"/>
</dbReference>
<protein>
    <recommendedName>
        <fullName evidence="4">DUF2232 domain-containing protein</fullName>
    </recommendedName>
</protein>
<keyword evidence="1" id="KW-0812">Transmembrane</keyword>
<feature type="transmembrane region" description="Helical" evidence="1">
    <location>
        <begin position="205"/>
        <end position="224"/>
    </location>
</feature>
<name>A0A066ZX41_HYDMR</name>
<dbReference type="InterPro" id="IPR018710">
    <property type="entry name" value="DUF2232"/>
</dbReference>
<feature type="transmembrane region" description="Helical" evidence="1">
    <location>
        <begin position="257"/>
        <end position="281"/>
    </location>
</feature>
<dbReference type="EMBL" id="JMIU01000001">
    <property type="protein sequence ID" value="KDN94926.1"/>
    <property type="molecule type" value="Genomic_DNA"/>
</dbReference>
<evidence type="ECO:0000313" key="3">
    <source>
        <dbReference type="Proteomes" id="UP000027341"/>
    </source>
</evidence>
<gene>
    <name evidence="2" type="ORF">EI16_01020</name>
</gene>
<accession>A0A066ZX41</accession>
<keyword evidence="1" id="KW-0472">Membrane</keyword>
<dbReference type="AlphaFoldDB" id="A0A066ZX41"/>
<keyword evidence="3" id="KW-1185">Reference proteome</keyword>
<feature type="transmembrane region" description="Helical" evidence="1">
    <location>
        <begin position="107"/>
        <end position="130"/>
    </location>
</feature>
<comment type="caution">
    <text evidence="2">The sequence shown here is derived from an EMBL/GenBank/DDBJ whole genome shotgun (WGS) entry which is preliminary data.</text>
</comment>
<dbReference type="RefSeq" id="WP_029908520.1">
    <property type="nucleotide sequence ID" value="NZ_AP020335.1"/>
</dbReference>
<organism evidence="2 3">
    <name type="scientific">Hydrogenovibrio marinus</name>
    <dbReference type="NCBI Taxonomy" id="28885"/>
    <lineage>
        <taxon>Bacteria</taxon>
        <taxon>Pseudomonadati</taxon>
        <taxon>Pseudomonadota</taxon>
        <taxon>Gammaproteobacteria</taxon>
        <taxon>Thiotrichales</taxon>
        <taxon>Piscirickettsiaceae</taxon>
        <taxon>Hydrogenovibrio</taxon>
    </lineage>
</organism>
<reference evidence="2 3" key="1">
    <citation type="submission" date="2014-04" db="EMBL/GenBank/DDBJ databases">
        <title>Draft genome sequence of Hydrogenovibrio marinus MH-110, a model organism for aerobic H2 metabolism.</title>
        <authorList>
            <person name="Cha H.J."/>
            <person name="Jo B.H."/>
            <person name="Hwang B.H."/>
        </authorList>
    </citation>
    <scope>NUCLEOTIDE SEQUENCE [LARGE SCALE GENOMIC DNA]</scope>
    <source>
        <strain evidence="2 3">MH-110</strain>
    </source>
</reference>
<feature type="transmembrane region" description="Helical" evidence="1">
    <location>
        <begin position="55"/>
        <end position="71"/>
    </location>
</feature>
<feature type="transmembrane region" description="Helical" evidence="1">
    <location>
        <begin position="15"/>
        <end position="43"/>
    </location>
</feature>
<evidence type="ECO:0000256" key="1">
    <source>
        <dbReference type="SAM" id="Phobius"/>
    </source>
</evidence>